<feature type="transmembrane region" description="Helical" evidence="1">
    <location>
        <begin position="354"/>
        <end position="375"/>
    </location>
</feature>
<feature type="transmembrane region" description="Helical" evidence="1">
    <location>
        <begin position="98"/>
        <end position="118"/>
    </location>
</feature>
<evidence type="ECO:0000313" key="3">
    <source>
        <dbReference type="Proteomes" id="UP001060039"/>
    </source>
</evidence>
<feature type="transmembrane region" description="Helical" evidence="1">
    <location>
        <begin position="307"/>
        <end position="324"/>
    </location>
</feature>
<feature type="transmembrane region" description="Helical" evidence="1">
    <location>
        <begin position="395"/>
        <end position="413"/>
    </location>
</feature>
<gene>
    <name evidence="2" type="ORF">NNL39_00875</name>
</gene>
<feature type="transmembrane region" description="Helical" evidence="1">
    <location>
        <begin position="167"/>
        <end position="193"/>
    </location>
</feature>
<keyword evidence="1" id="KW-0472">Membrane</keyword>
<evidence type="ECO:0000313" key="2">
    <source>
        <dbReference type="EMBL" id="UTT62706.1"/>
    </source>
</evidence>
<feature type="transmembrane region" description="Helical" evidence="1">
    <location>
        <begin position="277"/>
        <end position="300"/>
    </location>
</feature>
<dbReference type="RefSeq" id="WP_255159837.1">
    <property type="nucleotide sequence ID" value="NZ_CP101497.1"/>
</dbReference>
<reference evidence="2" key="1">
    <citation type="submission" date="2022-07" db="EMBL/GenBank/DDBJ databases">
        <title>Taxonomic analysis of Microcella humidisoli nov. sp., isolated from riverside soil.</title>
        <authorList>
            <person name="Molina K.M."/>
            <person name="Kim S.B."/>
        </authorList>
    </citation>
    <scope>NUCLEOTIDE SEQUENCE</scope>
    <source>
        <strain evidence="2">MMS21-STM10</strain>
    </source>
</reference>
<keyword evidence="1" id="KW-0812">Transmembrane</keyword>
<keyword evidence="1" id="KW-1133">Transmembrane helix</keyword>
<protein>
    <submittedName>
        <fullName evidence="2">Glycosyltransferase 87 family protein</fullName>
    </submittedName>
</protein>
<name>A0ABY5FY75_9MICO</name>
<proteinExistence type="predicted"/>
<dbReference type="Proteomes" id="UP001060039">
    <property type="component" value="Chromosome"/>
</dbReference>
<dbReference type="EMBL" id="CP101497">
    <property type="protein sequence ID" value="UTT62706.1"/>
    <property type="molecule type" value="Genomic_DNA"/>
</dbReference>
<accession>A0ABY5FY75</accession>
<feature type="transmembrane region" description="Helical" evidence="1">
    <location>
        <begin position="200"/>
        <end position="224"/>
    </location>
</feature>
<feature type="transmembrane region" description="Helical" evidence="1">
    <location>
        <begin position="130"/>
        <end position="161"/>
    </location>
</feature>
<sequence length="432" mass="45715">MPAPAARLATARRFTVTAAGSAVSLWAAFAAVHLWLGFLNLYGPGLPMGDVTYVYLFWVERGVLGNEWVGIDTSWVYPLLALVPMLASYVFGPDLYGTTWLTIVMALNAVALVSIIGVEERARRAAVAWWWMLFLVLIGPIALGRIDAITVPVALVAVMLIADHPKWGGALLAVGAWIKVWPAGLLLAALVALRARGAVLASAVAVSMLVVAAGIALGGASALLTPITEQAGRGLQVESPISTVWLWAAAAGEWMSRVYYDQGILTWQVVGEGSAQAAAVMTPLLALAVLVITALGVIAVRRGVDEVELFPVLALALVMALITVNKVGSPQFATWIAVPIVLGLAWQRWGGLRFTVPAALALATAALTQVVYPVLYGSLLALDPRMLVALSARNLLYIVPLGWAVWQLVVLCWRPRIVEPVAVGAAQEGASS</sequence>
<evidence type="ECO:0000256" key="1">
    <source>
        <dbReference type="SAM" id="Phobius"/>
    </source>
</evidence>
<organism evidence="2 3">
    <name type="scientific">Microcella humidisoli</name>
    <dbReference type="NCBI Taxonomy" id="2963406"/>
    <lineage>
        <taxon>Bacteria</taxon>
        <taxon>Bacillati</taxon>
        <taxon>Actinomycetota</taxon>
        <taxon>Actinomycetes</taxon>
        <taxon>Micrococcales</taxon>
        <taxon>Microbacteriaceae</taxon>
        <taxon>Microcella</taxon>
    </lineage>
</organism>
<keyword evidence="3" id="KW-1185">Reference proteome</keyword>